<evidence type="ECO:0000313" key="2">
    <source>
        <dbReference type="EMBL" id="OBY10326.1"/>
    </source>
</evidence>
<reference evidence="2 3" key="1">
    <citation type="submission" date="2016-06" db="EMBL/GenBank/DDBJ databases">
        <authorList>
            <person name="Kjaerup R.B."/>
            <person name="Dalgaard T.S."/>
            <person name="Juul-Madsen H.R."/>
        </authorList>
    </citation>
    <scope>NUCLEOTIDE SEQUENCE [LARGE SCALE GENOMIC DNA]</scope>
    <source>
        <strain evidence="2 3">373-A1</strain>
    </source>
</reference>
<keyword evidence="1" id="KW-0812">Transmembrane</keyword>
<dbReference type="Proteomes" id="UP000092714">
    <property type="component" value="Unassembled WGS sequence"/>
</dbReference>
<dbReference type="Pfam" id="PF12730">
    <property type="entry name" value="ABC2_membrane_4"/>
    <property type="match status" value="1"/>
</dbReference>
<dbReference type="GeneID" id="42775144"/>
<protein>
    <recommendedName>
        <fullName evidence="4">ABC-2 family transporter protein</fullName>
    </recommendedName>
</protein>
<sequence>MIKYIRIELDKIKKKNCTCIMLAIVSVITILGIYFYYSINVSNKTLGISVNPFSYDGVPGIIEVLYRGVMIIIGGQLLNRAIIDEYEKGTINIPFTCGVNKVKFLVSKIILVWLSILAATILGQVISIIVSSFIAVSFNFASASLMFSELKECIVMTIYNDLCFSFIAFIPLYVGMVKKSTKALTGFSIVIFLVTTTGYEQDYLKMFSIGIPAIPLIIGIIGIVSIILSVRRGIKI</sequence>
<feature type="transmembrane region" description="Helical" evidence="1">
    <location>
        <begin position="20"/>
        <end position="37"/>
    </location>
</feature>
<name>A0A174WN59_9CLOT</name>
<evidence type="ECO:0008006" key="4">
    <source>
        <dbReference type="Google" id="ProtNLM"/>
    </source>
</evidence>
<feature type="transmembrane region" description="Helical" evidence="1">
    <location>
        <begin position="158"/>
        <end position="176"/>
    </location>
</feature>
<feature type="transmembrane region" description="Helical" evidence="1">
    <location>
        <begin position="206"/>
        <end position="230"/>
    </location>
</feature>
<dbReference type="EMBL" id="MAPZ01000021">
    <property type="protein sequence ID" value="OBY10326.1"/>
    <property type="molecule type" value="Genomic_DNA"/>
</dbReference>
<evidence type="ECO:0000313" key="3">
    <source>
        <dbReference type="Proteomes" id="UP000092714"/>
    </source>
</evidence>
<keyword evidence="1" id="KW-1133">Transmembrane helix</keyword>
<keyword evidence="3" id="KW-1185">Reference proteome</keyword>
<dbReference type="OrthoDB" id="9784784at2"/>
<comment type="caution">
    <text evidence="2">The sequence shown here is derived from an EMBL/GenBank/DDBJ whole genome shotgun (WGS) entry which is preliminary data.</text>
</comment>
<keyword evidence="1" id="KW-0472">Membrane</keyword>
<dbReference type="RefSeq" id="WP_027097307.1">
    <property type="nucleotide sequence ID" value="NZ_CABHIH010000005.1"/>
</dbReference>
<feature type="transmembrane region" description="Helical" evidence="1">
    <location>
        <begin position="110"/>
        <end position="138"/>
    </location>
</feature>
<gene>
    <name evidence="2" type="ORF">CP373A1_11180</name>
</gene>
<proteinExistence type="predicted"/>
<feature type="transmembrane region" description="Helical" evidence="1">
    <location>
        <begin position="183"/>
        <end position="200"/>
    </location>
</feature>
<dbReference type="AlphaFoldDB" id="A0A174WN59"/>
<organism evidence="2 3">
    <name type="scientific">Clostridium paraputrificum</name>
    <dbReference type="NCBI Taxonomy" id="29363"/>
    <lineage>
        <taxon>Bacteria</taxon>
        <taxon>Bacillati</taxon>
        <taxon>Bacillota</taxon>
        <taxon>Clostridia</taxon>
        <taxon>Eubacteriales</taxon>
        <taxon>Clostridiaceae</taxon>
        <taxon>Clostridium</taxon>
    </lineage>
</organism>
<feature type="transmembrane region" description="Helical" evidence="1">
    <location>
        <begin position="57"/>
        <end position="78"/>
    </location>
</feature>
<evidence type="ECO:0000256" key="1">
    <source>
        <dbReference type="SAM" id="Phobius"/>
    </source>
</evidence>
<accession>A0A174WN59</accession>